<organism evidence="6 7">
    <name type="scientific">Oikopleura dioica</name>
    <name type="common">Tunicate</name>
    <dbReference type="NCBI Taxonomy" id="34765"/>
    <lineage>
        <taxon>Eukaryota</taxon>
        <taxon>Metazoa</taxon>
        <taxon>Chordata</taxon>
        <taxon>Tunicata</taxon>
        <taxon>Appendicularia</taxon>
        <taxon>Copelata</taxon>
        <taxon>Oikopleuridae</taxon>
        <taxon>Oikopleura</taxon>
    </lineage>
</organism>
<dbReference type="Gene3D" id="3.30.63.10">
    <property type="entry name" value="Guanylate Kinase phosphate binding domain"/>
    <property type="match status" value="1"/>
</dbReference>
<evidence type="ECO:0000256" key="2">
    <source>
        <dbReference type="ARBA" id="ARBA00022443"/>
    </source>
</evidence>
<feature type="domain" description="SH3" evidence="4">
    <location>
        <begin position="8"/>
        <end position="87"/>
    </location>
</feature>
<sequence>MSIQTVAKKTLFVKALFDYDATLDSGLPSKGLSFKYGDIIHVTNATDPEWWQAQIVCTNSAEDEQALADSSDASGIIPSKHRVMRKERKRINQVKFNSTPKSLEFCEQLPPNETTLHAQNGKRKKKPKTKLRMTRKFPFMKSVDNVAALTESTSLEIQKEAQETTQSLNSTDQQDEWILSYEPVTKQSIDYVRPIVILGPMKDRIMEDLIQDRPQKFGVCIPHTTRAPRANEVNGAVGSYYFIGKEEMKRQKDLGLFFEVGIHNDNLYGTSINSVKAVSSKGLHCVLDVRGDAIPELQKKSMYPIAIYIKPKLAYRRGMNVLDEKIAWLQELNKRLTQDTCIKIIQQGERVSAEFADCFTASVTGDTIEEIEDAVLHVIKLHGGSEPWLPSGEVIP</sequence>
<dbReference type="PANTHER" id="PTHR23122">
    <property type="entry name" value="MEMBRANE-ASSOCIATED GUANYLATE KINASE MAGUK"/>
    <property type="match status" value="1"/>
</dbReference>
<dbReference type="SUPFAM" id="SSF52540">
    <property type="entry name" value="P-loop containing nucleoside triphosphate hydrolases"/>
    <property type="match status" value="1"/>
</dbReference>
<keyword evidence="2 3" id="KW-0728">SH3 domain</keyword>
<accession>A0ABN7SEW2</accession>
<dbReference type="PROSITE" id="PS50002">
    <property type="entry name" value="SH3"/>
    <property type="match status" value="1"/>
</dbReference>
<dbReference type="Gene3D" id="2.30.30.40">
    <property type="entry name" value="SH3 Domains"/>
    <property type="match status" value="2"/>
</dbReference>
<comment type="similarity">
    <text evidence="1">Belongs to the MAGUK family.</text>
</comment>
<evidence type="ECO:0000313" key="6">
    <source>
        <dbReference type="EMBL" id="CAG5095095.1"/>
    </source>
</evidence>
<dbReference type="Gene3D" id="3.40.50.300">
    <property type="entry name" value="P-loop containing nucleotide triphosphate hydrolases"/>
    <property type="match status" value="1"/>
</dbReference>
<dbReference type="Pfam" id="PF00625">
    <property type="entry name" value="Guanylate_kin"/>
    <property type="match status" value="1"/>
</dbReference>
<dbReference type="PROSITE" id="PS50052">
    <property type="entry name" value="GUANYLATE_KINASE_2"/>
    <property type="match status" value="1"/>
</dbReference>
<dbReference type="SUPFAM" id="SSF50044">
    <property type="entry name" value="SH3-domain"/>
    <property type="match status" value="1"/>
</dbReference>
<evidence type="ECO:0000259" key="5">
    <source>
        <dbReference type="PROSITE" id="PS50052"/>
    </source>
</evidence>
<dbReference type="CDD" id="cd11861">
    <property type="entry name" value="SH3_DLG-like"/>
    <property type="match status" value="1"/>
</dbReference>
<evidence type="ECO:0000256" key="1">
    <source>
        <dbReference type="ARBA" id="ARBA00007014"/>
    </source>
</evidence>
<feature type="domain" description="Guanylate kinase-like" evidence="5">
    <location>
        <begin position="192"/>
        <end position="380"/>
    </location>
</feature>
<dbReference type="InterPro" id="IPR008144">
    <property type="entry name" value="Guanylate_kin-like_dom"/>
</dbReference>
<proteinExistence type="inferred from homology"/>
<dbReference type="Pfam" id="PF00018">
    <property type="entry name" value="SH3_1"/>
    <property type="match status" value="1"/>
</dbReference>
<evidence type="ECO:0000256" key="3">
    <source>
        <dbReference type="PROSITE-ProRule" id="PRU00192"/>
    </source>
</evidence>
<dbReference type="Proteomes" id="UP001158576">
    <property type="component" value="Chromosome XSR"/>
</dbReference>
<evidence type="ECO:0000259" key="4">
    <source>
        <dbReference type="PROSITE" id="PS50002"/>
    </source>
</evidence>
<dbReference type="InterPro" id="IPR036028">
    <property type="entry name" value="SH3-like_dom_sf"/>
</dbReference>
<dbReference type="SMART" id="SM00072">
    <property type="entry name" value="GuKc"/>
    <property type="match status" value="1"/>
</dbReference>
<dbReference type="InterPro" id="IPR027417">
    <property type="entry name" value="P-loop_NTPase"/>
</dbReference>
<dbReference type="SMART" id="SM00326">
    <property type="entry name" value="SH3"/>
    <property type="match status" value="1"/>
</dbReference>
<dbReference type="InterPro" id="IPR008145">
    <property type="entry name" value="GK/Ca_channel_bsu"/>
</dbReference>
<dbReference type="InterPro" id="IPR001452">
    <property type="entry name" value="SH3_domain"/>
</dbReference>
<keyword evidence="7" id="KW-1185">Reference proteome</keyword>
<dbReference type="InterPro" id="IPR050716">
    <property type="entry name" value="MAGUK"/>
</dbReference>
<gene>
    <name evidence="6" type="ORF">OKIOD_LOCUS5588</name>
</gene>
<name>A0ABN7SEW2_OIKDI</name>
<protein>
    <submittedName>
        <fullName evidence="6">Oidioi.mRNA.OKI2018_I69.XSR.g14030.t1.cds</fullName>
    </submittedName>
</protein>
<evidence type="ECO:0000313" key="7">
    <source>
        <dbReference type="Proteomes" id="UP001158576"/>
    </source>
</evidence>
<reference evidence="6 7" key="1">
    <citation type="submission" date="2021-04" db="EMBL/GenBank/DDBJ databases">
        <authorList>
            <person name="Bliznina A."/>
        </authorList>
    </citation>
    <scope>NUCLEOTIDE SEQUENCE [LARGE SCALE GENOMIC DNA]</scope>
</reference>
<dbReference type="EMBL" id="OU015569">
    <property type="protein sequence ID" value="CAG5095095.1"/>
    <property type="molecule type" value="Genomic_DNA"/>
</dbReference>